<gene>
    <name evidence="2" type="ORF">BURPS1710A_A2323</name>
</gene>
<dbReference type="Proteomes" id="UP000001812">
    <property type="component" value="Chromosome II"/>
</dbReference>
<name>A0A0E1VS92_BURPE</name>
<keyword evidence="1" id="KW-0812">Transmembrane</keyword>
<reference evidence="2 3" key="2">
    <citation type="submission" date="2009-05" db="EMBL/GenBank/DDBJ databases">
        <authorList>
            <person name="Harkins D.M."/>
            <person name="DeShazer D."/>
            <person name="Woods D.E."/>
            <person name="Brinkac L.M."/>
            <person name="Brown K.A."/>
            <person name="Hung G.C."/>
            <person name="Tuanyok A."/>
            <person name="Zhang B."/>
            <person name="Nierman W.C."/>
        </authorList>
    </citation>
    <scope>NUCLEOTIDE SEQUENCE [LARGE SCALE GENOMIC DNA]</scope>
    <source>
        <strain evidence="2 3">1710a</strain>
    </source>
</reference>
<feature type="transmembrane region" description="Helical" evidence="1">
    <location>
        <begin position="109"/>
        <end position="130"/>
    </location>
</feature>
<keyword evidence="1" id="KW-1133">Transmembrane helix</keyword>
<reference evidence="3" key="1">
    <citation type="submission" date="2007-08" db="EMBL/GenBank/DDBJ databases">
        <title>Annotation of Burkholderia pseudomallei 1710a.</title>
        <authorList>
            <person name="Harkins D.M."/>
            <person name="DeShazer D."/>
            <person name="Woods D.E."/>
            <person name="Brinkac L.M."/>
            <person name="Brown K.A."/>
            <person name="Hung G.C."/>
            <person name="Tuanyok A."/>
            <person name="Zhang B."/>
            <person name="Nierman W.C."/>
        </authorList>
    </citation>
    <scope>NUCLEOTIDE SEQUENCE [LARGE SCALE GENOMIC DNA]</scope>
    <source>
        <strain evidence="3">1710a</strain>
    </source>
</reference>
<sequence length="232" mass="24666">MRCVRAMRGHGRRAGMRAAIERGRGDARRHAPPAAPRRAGGKRIMAMIVAGRFTTFEQAEAGARHLYARDFGPDDVSVFFLNPSGQHARFPIGGDVYADSAARPGGSGAAYGAALGVIVGLVVGFVVYMFGWRYWVVWPAAALVGGYVGAFGGALRRMQGRQIEGLGTLRQSDTGVMLAAHVTGETAGAVEAVLRASGAANVERVDGEWVDGEWADFDPARPPRTRPDVSSR</sequence>
<dbReference type="AlphaFoldDB" id="A0A0E1VS92"/>
<evidence type="ECO:0000313" key="2">
    <source>
        <dbReference type="EMBL" id="EET02939.1"/>
    </source>
</evidence>
<organism evidence="2 3">
    <name type="scientific">Burkholderia pseudomallei 1710a</name>
    <dbReference type="NCBI Taxonomy" id="320371"/>
    <lineage>
        <taxon>Bacteria</taxon>
        <taxon>Pseudomonadati</taxon>
        <taxon>Pseudomonadota</taxon>
        <taxon>Betaproteobacteria</taxon>
        <taxon>Burkholderiales</taxon>
        <taxon>Burkholderiaceae</taxon>
        <taxon>Burkholderia</taxon>
        <taxon>pseudomallei group</taxon>
    </lineage>
</organism>
<dbReference type="HOGENOM" id="CLU_097521_0_0_4"/>
<dbReference type="EMBL" id="CM000833">
    <property type="protein sequence ID" value="EET02939.1"/>
    <property type="molecule type" value="Genomic_DNA"/>
</dbReference>
<accession>A0A0E1VS92</accession>
<proteinExistence type="predicted"/>
<keyword evidence="1" id="KW-0472">Membrane</keyword>
<protein>
    <recommendedName>
        <fullName evidence="4">Glycine zipper domain-containing protein</fullName>
    </recommendedName>
</protein>
<evidence type="ECO:0000256" key="1">
    <source>
        <dbReference type="SAM" id="Phobius"/>
    </source>
</evidence>
<evidence type="ECO:0000313" key="3">
    <source>
        <dbReference type="Proteomes" id="UP000001812"/>
    </source>
</evidence>
<evidence type="ECO:0008006" key="4">
    <source>
        <dbReference type="Google" id="ProtNLM"/>
    </source>
</evidence>
<feature type="transmembrane region" description="Helical" evidence="1">
    <location>
        <begin position="136"/>
        <end position="155"/>
    </location>
</feature>